<dbReference type="VEuPathDB" id="MicrosporidiaDB:NCER_102325"/>
<dbReference type="Proteomes" id="UP000034350">
    <property type="component" value="Unassembled WGS sequence"/>
</dbReference>
<dbReference type="AlphaFoldDB" id="A0A0F9WKB9"/>
<dbReference type="VEuPathDB" id="MicrosporidiaDB:G9O61_00g004080"/>
<evidence type="ECO:0000256" key="5">
    <source>
        <dbReference type="ARBA" id="ARBA00047761"/>
    </source>
</evidence>
<dbReference type="VEuPathDB" id="MicrosporidiaDB:G9O61_00g004070"/>
<dbReference type="OrthoDB" id="10249888at2759"/>
<dbReference type="GeneID" id="36320398"/>
<evidence type="ECO:0000313" key="8">
    <source>
        <dbReference type="EMBL" id="KKO73598.1"/>
    </source>
</evidence>
<comment type="subcellular location">
    <subcellularLocation>
        <location evidence="1">Nucleus</location>
    </subcellularLocation>
</comment>
<sequence>MSCLHSLRIGSLCCDCGEEVHDDKKLFSVLHNNSDIKLSEDEALLRDKKKLERLHKNKKLVLVLDLDQTILHTTITKEYMEGYSNFIINDISYCVKFRPYLNYMLECLYKKYEIHVYTMGNKVYANKIVKLIDPTRKYIGNRILTRDENGIGFKKDLNRLFSIHSNVVILDDRDDIWDYSDNLILVKPYFFWNIGDINSE</sequence>
<dbReference type="CDD" id="cd07521">
    <property type="entry name" value="HAD_FCP1-like"/>
    <property type="match status" value="1"/>
</dbReference>
<accession>A0A0F9WKB9</accession>
<keyword evidence="9" id="KW-1185">Reference proteome</keyword>
<evidence type="ECO:0000256" key="3">
    <source>
        <dbReference type="ARBA" id="ARBA00022801"/>
    </source>
</evidence>
<dbReference type="Gene3D" id="3.40.50.1000">
    <property type="entry name" value="HAD superfamily/HAD-like"/>
    <property type="match status" value="1"/>
</dbReference>
<dbReference type="PROSITE" id="PS50969">
    <property type="entry name" value="FCP1"/>
    <property type="match status" value="1"/>
</dbReference>
<dbReference type="InterPro" id="IPR004274">
    <property type="entry name" value="FCP1_dom"/>
</dbReference>
<dbReference type="InterPro" id="IPR023214">
    <property type="entry name" value="HAD_sf"/>
</dbReference>
<dbReference type="OMA" id="HYGFFRV"/>
<dbReference type="VEuPathDB" id="MicrosporidiaDB:G9O61_00g004090"/>
<dbReference type="EC" id="3.1.3.16" evidence="2"/>
<feature type="domain" description="FCP1 homology" evidence="7">
    <location>
        <begin position="55"/>
        <end position="200"/>
    </location>
</feature>
<evidence type="ECO:0000256" key="2">
    <source>
        <dbReference type="ARBA" id="ARBA00013081"/>
    </source>
</evidence>
<dbReference type="SMART" id="SM00577">
    <property type="entry name" value="CPDc"/>
    <property type="match status" value="1"/>
</dbReference>
<keyword evidence="4" id="KW-0539">Nucleus</keyword>
<dbReference type="PANTHER" id="PTHR23081">
    <property type="entry name" value="RNA POLYMERASE II CTD PHOSPHATASE"/>
    <property type="match status" value="1"/>
</dbReference>
<evidence type="ECO:0000256" key="6">
    <source>
        <dbReference type="ARBA" id="ARBA00048336"/>
    </source>
</evidence>
<dbReference type="Pfam" id="PF03031">
    <property type="entry name" value="NIF"/>
    <property type="match status" value="1"/>
</dbReference>
<reference evidence="8 9" key="1">
    <citation type="journal article" date="2015" name="Environ. Microbiol.">
        <title>Genome analyses suggest the presence of polyploidy and recent human-driven expansions in eight global populations of the honeybee pathogen Nosema ceranae.</title>
        <authorList>
            <person name="Pelin A."/>
            <person name="Selman M."/>
            <person name="Aris-Brosou S."/>
            <person name="Farinelli L."/>
            <person name="Corradi N."/>
        </authorList>
    </citation>
    <scope>NUCLEOTIDE SEQUENCE [LARGE SCALE GENOMIC DNA]</scope>
    <source>
        <strain evidence="8 9">PA08 1199</strain>
    </source>
</reference>
<dbReference type="SUPFAM" id="SSF56784">
    <property type="entry name" value="HAD-like"/>
    <property type="match status" value="1"/>
</dbReference>
<dbReference type="VEuPathDB" id="MicrosporidiaDB:AAJ76_400000206"/>
<evidence type="ECO:0000259" key="7">
    <source>
        <dbReference type="PROSITE" id="PS50969"/>
    </source>
</evidence>
<keyword evidence="3" id="KW-0378">Hydrolase</keyword>
<name>A0A0F9WKB9_9MICR</name>
<comment type="caution">
    <text evidence="8">The sequence shown here is derived from an EMBL/GenBank/DDBJ whole genome shotgun (WGS) entry which is preliminary data.</text>
</comment>
<protein>
    <recommendedName>
        <fullName evidence="2">protein-serine/threonine phosphatase</fullName>
        <ecNumber evidence="2">3.1.3.16</ecNumber>
    </recommendedName>
</protein>
<dbReference type="PANTHER" id="PTHR23081:SF36">
    <property type="entry name" value="RNA POLYMERASE II SUBUNIT A C-TERMINAL DOMAIN PHOSPHATASE"/>
    <property type="match status" value="1"/>
</dbReference>
<evidence type="ECO:0000256" key="4">
    <source>
        <dbReference type="ARBA" id="ARBA00023242"/>
    </source>
</evidence>
<dbReference type="GO" id="GO:0005634">
    <property type="term" value="C:nucleus"/>
    <property type="evidence" value="ECO:0007669"/>
    <property type="project" value="UniProtKB-SubCell"/>
</dbReference>
<dbReference type="RefSeq" id="XP_024329340.1">
    <property type="nucleotide sequence ID" value="XM_024475455.1"/>
</dbReference>
<organism evidence="8 9">
    <name type="scientific">Vairimorpha ceranae</name>
    <dbReference type="NCBI Taxonomy" id="40302"/>
    <lineage>
        <taxon>Eukaryota</taxon>
        <taxon>Fungi</taxon>
        <taxon>Fungi incertae sedis</taxon>
        <taxon>Microsporidia</taxon>
        <taxon>Nosematidae</taxon>
        <taxon>Vairimorpha</taxon>
    </lineage>
</organism>
<dbReference type="EMBL" id="JPQZ01000400">
    <property type="protein sequence ID" value="KKO73598.1"/>
    <property type="molecule type" value="Genomic_DNA"/>
</dbReference>
<comment type="catalytic activity">
    <reaction evidence="5">
        <text>O-phospho-L-seryl-[protein] + H2O = L-seryl-[protein] + phosphate</text>
        <dbReference type="Rhea" id="RHEA:20629"/>
        <dbReference type="Rhea" id="RHEA-COMP:9863"/>
        <dbReference type="Rhea" id="RHEA-COMP:11604"/>
        <dbReference type="ChEBI" id="CHEBI:15377"/>
        <dbReference type="ChEBI" id="CHEBI:29999"/>
        <dbReference type="ChEBI" id="CHEBI:43474"/>
        <dbReference type="ChEBI" id="CHEBI:83421"/>
        <dbReference type="EC" id="3.1.3.16"/>
    </reaction>
</comment>
<dbReference type="InterPro" id="IPR039189">
    <property type="entry name" value="Fcp1"/>
</dbReference>
<gene>
    <name evidence="8" type="ORF">AAJ76_400000206</name>
</gene>
<dbReference type="InterPro" id="IPR036412">
    <property type="entry name" value="HAD-like_sf"/>
</dbReference>
<evidence type="ECO:0000313" key="9">
    <source>
        <dbReference type="Proteomes" id="UP000034350"/>
    </source>
</evidence>
<dbReference type="GO" id="GO:0008420">
    <property type="term" value="F:RNA polymerase II CTD heptapeptide repeat phosphatase activity"/>
    <property type="evidence" value="ECO:0007669"/>
    <property type="project" value="InterPro"/>
</dbReference>
<evidence type="ECO:0000256" key="1">
    <source>
        <dbReference type="ARBA" id="ARBA00004123"/>
    </source>
</evidence>
<dbReference type="VEuPathDB" id="MicrosporidiaDB:G9O61_00g003980"/>
<proteinExistence type="predicted"/>
<comment type="catalytic activity">
    <reaction evidence="6">
        <text>O-phospho-L-threonyl-[protein] + H2O = L-threonyl-[protein] + phosphate</text>
        <dbReference type="Rhea" id="RHEA:47004"/>
        <dbReference type="Rhea" id="RHEA-COMP:11060"/>
        <dbReference type="Rhea" id="RHEA-COMP:11605"/>
        <dbReference type="ChEBI" id="CHEBI:15377"/>
        <dbReference type="ChEBI" id="CHEBI:30013"/>
        <dbReference type="ChEBI" id="CHEBI:43474"/>
        <dbReference type="ChEBI" id="CHEBI:61977"/>
        <dbReference type="EC" id="3.1.3.16"/>
    </reaction>
</comment>